<feature type="transmembrane region" description="Helical" evidence="5">
    <location>
        <begin position="65"/>
        <end position="88"/>
    </location>
</feature>
<dbReference type="EMBL" id="CP046172">
    <property type="protein sequence ID" value="QIS14539.1"/>
    <property type="molecule type" value="Genomic_DNA"/>
</dbReference>
<gene>
    <name evidence="6" type="ORF">F5544_33515</name>
</gene>
<keyword evidence="7" id="KW-1185">Reference proteome</keyword>
<sequence>MTALSYAAGAAQLGAVMAGAPLVSGVMRQVRARAEGRAGAGILQPWRDLRKQLGKQSITPIGTTIVFAAAPAVLVGTILLIAAVAPLVATGSPLDGAADLFAVVGLLFVGTAALILAGIDTGTAFGGMGASRETVIAALVEPTILLSVFALSIPGGSSNLGALVANTLDHPGRVASLSAVLAAAALVIVIIAETGRLPVDNPSTHLELTMIHEAMILEYAGPRLALLEWAAAMRLTVLLALLANLFLPWGIASGAPSVAGVGIGVAAIAAKVVVLAVLLAAAEVFIAKLRLFRVPELLAGSFLLALLAVTAANFFTARGGS</sequence>
<keyword evidence="6" id="KW-0456">Lyase</keyword>
<name>A0A6G9YMM6_9NOCA</name>
<feature type="transmembrane region" description="Helical" evidence="5">
    <location>
        <begin position="231"/>
        <end position="252"/>
    </location>
</feature>
<evidence type="ECO:0000256" key="5">
    <source>
        <dbReference type="SAM" id="Phobius"/>
    </source>
</evidence>
<evidence type="ECO:0000256" key="2">
    <source>
        <dbReference type="ARBA" id="ARBA00022692"/>
    </source>
</evidence>
<evidence type="ECO:0000313" key="6">
    <source>
        <dbReference type="EMBL" id="QIS14539.1"/>
    </source>
</evidence>
<dbReference type="KEGG" id="nah:F5544_33515"/>
<evidence type="ECO:0000313" key="7">
    <source>
        <dbReference type="Proteomes" id="UP000503540"/>
    </source>
</evidence>
<feature type="transmembrane region" description="Helical" evidence="5">
    <location>
        <begin position="100"/>
        <end position="122"/>
    </location>
</feature>
<comment type="subcellular location">
    <subcellularLocation>
        <location evidence="1">Membrane</location>
        <topology evidence="1">Multi-pass membrane protein</topology>
    </subcellularLocation>
</comment>
<dbReference type="GO" id="GO:0016829">
    <property type="term" value="F:lyase activity"/>
    <property type="evidence" value="ECO:0007669"/>
    <property type="project" value="UniProtKB-KW"/>
</dbReference>
<dbReference type="Proteomes" id="UP000503540">
    <property type="component" value="Chromosome"/>
</dbReference>
<evidence type="ECO:0000256" key="3">
    <source>
        <dbReference type="ARBA" id="ARBA00022989"/>
    </source>
</evidence>
<proteinExistence type="predicted"/>
<dbReference type="Pfam" id="PF00146">
    <property type="entry name" value="NADHdh"/>
    <property type="match status" value="1"/>
</dbReference>
<feature type="transmembrane region" description="Helical" evidence="5">
    <location>
        <begin position="297"/>
        <end position="315"/>
    </location>
</feature>
<organism evidence="6 7">
    <name type="scientific">Nocardia arthritidis</name>
    <dbReference type="NCBI Taxonomy" id="228602"/>
    <lineage>
        <taxon>Bacteria</taxon>
        <taxon>Bacillati</taxon>
        <taxon>Actinomycetota</taxon>
        <taxon>Actinomycetes</taxon>
        <taxon>Mycobacteriales</taxon>
        <taxon>Nocardiaceae</taxon>
        <taxon>Nocardia</taxon>
    </lineage>
</organism>
<dbReference type="InterPro" id="IPR052561">
    <property type="entry name" value="ComplexI_Subunit1"/>
</dbReference>
<feature type="transmembrane region" description="Helical" evidence="5">
    <location>
        <begin position="134"/>
        <end position="154"/>
    </location>
</feature>
<accession>A0A6G9YMM6</accession>
<evidence type="ECO:0000256" key="4">
    <source>
        <dbReference type="ARBA" id="ARBA00023136"/>
    </source>
</evidence>
<dbReference type="GO" id="GO:0005886">
    <property type="term" value="C:plasma membrane"/>
    <property type="evidence" value="ECO:0007669"/>
    <property type="project" value="TreeGrafter"/>
</dbReference>
<feature type="transmembrane region" description="Helical" evidence="5">
    <location>
        <begin position="6"/>
        <end position="27"/>
    </location>
</feature>
<feature type="transmembrane region" description="Helical" evidence="5">
    <location>
        <begin position="174"/>
        <end position="192"/>
    </location>
</feature>
<keyword evidence="3 5" id="KW-1133">Transmembrane helix</keyword>
<keyword evidence="2 5" id="KW-0812">Transmembrane</keyword>
<feature type="transmembrane region" description="Helical" evidence="5">
    <location>
        <begin position="258"/>
        <end position="285"/>
    </location>
</feature>
<dbReference type="PANTHER" id="PTHR43359">
    <property type="entry name" value="FORMATE HYDROGENLYASE SUBUNIT 4"/>
    <property type="match status" value="1"/>
</dbReference>
<reference evidence="6 7" key="1">
    <citation type="journal article" date="2019" name="ACS Chem. Biol.">
        <title>Identification and Mobilization of a Cryptic Antibiotic Biosynthesis Gene Locus from a Human-Pathogenic Nocardia Isolate.</title>
        <authorList>
            <person name="Herisse M."/>
            <person name="Ishida K."/>
            <person name="Porter J.L."/>
            <person name="Howden B."/>
            <person name="Hertweck C."/>
            <person name="Stinear T.P."/>
            <person name="Pidot S.J."/>
        </authorList>
    </citation>
    <scope>NUCLEOTIDE SEQUENCE [LARGE SCALE GENOMIC DNA]</scope>
    <source>
        <strain evidence="6 7">AUSMDU00012717</strain>
    </source>
</reference>
<dbReference type="AlphaFoldDB" id="A0A6G9YMM6"/>
<evidence type="ECO:0000256" key="1">
    <source>
        <dbReference type="ARBA" id="ARBA00004141"/>
    </source>
</evidence>
<protein>
    <submittedName>
        <fullName evidence="6">Formate hydrogenlyase</fullName>
    </submittedName>
</protein>
<dbReference type="PANTHER" id="PTHR43359:SF1">
    <property type="entry name" value="FORMATE HYDROGENLYASE SUBUNIT 4-RELATED"/>
    <property type="match status" value="1"/>
</dbReference>
<dbReference type="InterPro" id="IPR001694">
    <property type="entry name" value="NADH_UbQ_OxRdtase_su1/FPO"/>
</dbReference>
<keyword evidence="4 5" id="KW-0472">Membrane</keyword>